<evidence type="ECO:0000313" key="13">
    <source>
        <dbReference type="Proteomes" id="UP001409585"/>
    </source>
</evidence>
<dbReference type="Proteomes" id="UP001409585">
    <property type="component" value="Unassembled WGS sequence"/>
</dbReference>
<comment type="cofactor">
    <cofactor evidence="1">
        <name>Mg(2+)</name>
        <dbReference type="ChEBI" id="CHEBI:18420"/>
    </cofactor>
</comment>
<keyword evidence="6" id="KW-0808">Transferase</keyword>
<dbReference type="Pfam" id="PF02424">
    <property type="entry name" value="ApbE"/>
    <property type="match status" value="1"/>
</dbReference>
<evidence type="ECO:0000256" key="5">
    <source>
        <dbReference type="ARBA" id="ARBA00022630"/>
    </source>
</evidence>
<keyword evidence="13" id="KW-1185">Reference proteome</keyword>
<dbReference type="SUPFAM" id="SSF143631">
    <property type="entry name" value="ApbE-like"/>
    <property type="match status" value="1"/>
</dbReference>
<dbReference type="GO" id="GO:0016740">
    <property type="term" value="F:transferase activity"/>
    <property type="evidence" value="ECO:0007669"/>
    <property type="project" value="UniProtKB-KW"/>
</dbReference>
<dbReference type="Gene3D" id="2.60.40.4070">
    <property type="match status" value="1"/>
</dbReference>
<keyword evidence="5" id="KW-0285">Flavoprotein</keyword>
<evidence type="ECO:0000256" key="7">
    <source>
        <dbReference type="ARBA" id="ARBA00022723"/>
    </source>
</evidence>
<dbReference type="GO" id="GO:0046872">
    <property type="term" value="F:metal ion binding"/>
    <property type="evidence" value="ECO:0007669"/>
    <property type="project" value="UniProtKB-KW"/>
</dbReference>
<dbReference type="PANTHER" id="PTHR30040:SF2">
    <property type="entry name" value="FAD:PROTEIN FMN TRANSFERASE"/>
    <property type="match status" value="1"/>
</dbReference>
<evidence type="ECO:0000256" key="2">
    <source>
        <dbReference type="ARBA" id="ARBA00008282"/>
    </source>
</evidence>
<dbReference type="AlphaFoldDB" id="A0AAV3U3T6"/>
<evidence type="ECO:0000256" key="8">
    <source>
        <dbReference type="ARBA" id="ARBA00022827"/>
    </source>
</evidence>
<dbReference type="InterPro" id="IPR014469">
    <property type="entry name" value="DUF2271"/>
</dbReference>
<dbReference type="EC" id="2.7.1.180" evidence="3"/>
<protein>
    <recommendedName>
        <fullName evidence="4">FAD:protein FMN transferase</fullName>
        <ecNumber evidence="3">2.7.1.180</ecNumber>
    </recommendedName>
    <alternativeName>
        <fullName evidence="10">Flavin transferase</fullName>
    </alternativeName>
</protein>
<evidence type="ECO:0000313" key="12">
    <source>
        <dbReference type="EMBL" id="GAA4946814.1"/>
    </source>
</evidence>
<keyword evidence="9" id="KW-0460">Magnesium</keyword>
<evidence type="ECO:0000256" key="9">
    <source>
        <dbReference type="ARBA" id="ARBA00022842"/>
    </source>
</evidence>
<comment type="similarity">
    <text evidence="2">Belongs to the ApbE family.</text>
</comment>
<dbReference type="InterPro" id="IPR003374">
    <property type="entry name" value="ApbE-like_sf"/>
</dbReference>
<reference evidence="13" key="1">
    <citation type="journal article" date="2019" name="Int. J. Syst. Evol. Microbiol.">
        <title>The Global Catalogue of Microorganisms (GCM) 10K type strain sequencing project: providing services to taxonomists for standard genome sequencing and annotation.</title>
        <authorList>
            <consortium name="The Broad Institute Genomics Platform"/>
            <consortium name="The Broad Institute Genome Sequencing Center for Infectious Disease"/>
            <person name="Wu L."/>
            <person name="Ma J."/>
        </authorList>
    </citation>
    <scope>NUCLEOTIDE SEQUENCE [LARGE SCALE GENOMIC DNA]</scope>
    <source>
        <strain evidence="13">JCM 19134</strain>
    </source>
</reference>
<dbReference type="Gene3D" id="3.10.520.10">
    <property type="entry name" value="ApbE-like domains"/>
    <property type="match status" value="1"/>
</dbReference>
<comment type="catalytic activity">
    <reaction evidence="11">
        <text>L-threonyl-[protein] + FAD = FMN-L-threonyl-[protein] + AMP + H(+)</text>
        <dbReference type="Rhea" id="RHEA:36847"/>
        <dbReference type="Rhea" id="RHEA-COMP:11060"/>
        <dbReference type="Rhea" id="RHEA-COMP:11061"/>
        <dbReference type="ChEBI" id="CHEBI:15378"/>
        <dbReference type="ChEBI" id="CHEBI:30013"/>
        <dbReference type="ChEBI" id="CHEBI:57692"/>
        <dbReference type="ChEBI" id="CHEBI:74257"/>
        <dbReference type="ChEBI" id="CHEBI:456215"/>
        <dbReference type="EC" id="2.7.1.180"/>
    </reaction>
</comment>
<gene>
    <name evidence="12" type="ORF">GCM10025791_27790</name>
</gene>
<evidence type="ECO:0000256" key="10">
    <source>
        <dbReference type="ARBA" id="ARBA00031306"/>
    </source>
</evidence>
<accession>A0AAV3U3T6</accession>
<dbReference type="PANTHER" id="PTHR30040">
    <property type="entry name" value="THIAMINE BIOSYNTHESIS LIPOPROTEIN APBE"/>
    <property type="match status" value="1"/>
</dbReference>
<evidence type="ECO:0000256" key="6">
    <source>
        <dbReference type="ARBA" id="ARBA00022679"/>
    </source>
</evidence>
<keyword evidence="7" id="KW-0479">Metal-binding</keyword>
<proteinExistence type="inferred from homology"/>
<organism evidence="12 13">
    <name type="scientific">Halioxenophilus aromaticivorans</name>
    <dbReference type="NCBI Taxonomy" id="1306992"/>
    <lineage>
        <taxon>Bacteria</taxon>
        <taxon>Pseudomonadati</taxon>
        <taxon>Pseudomonadota</taxon>
        <taxon>Gammaproteobacteria</taxon>
        <taxon>Alteromonadales</taxon>
        <taxon>Alteromonadaceae</taxon>
        <taxon>Halioxenophilus</taxon>
    </lineage>
</organism>
<dbReference type="Pfam" id="PF10029">
    <property type="entry name" value="DUF2271"/>
    <property type="match status" value="1"/>
</dbReference>
<name>A0AAV3U3T6_9ALTE</name>
<evidence type="ECO:0000256" key="11">
    <source>
        <dbReference type="ARBA" id="ARBA00048540"/>
    </source>
</evidence>
<sequence>MGPAEEARAIASKVLATIDNLAAELSHYDGQSSISQINRGANVLPADVVAVLEQCEHWQQEFPFGFSCKLGRVIDLWQRAEKEQKMPERAAVRTLARDALNSRYGLQQLKQGAANNDYQWALGGIAKGYIVDRAMAEARALASSRVQAIAVDIGGDAAYWQQPDADAWQVGLAIPNTVDDGGHSRLGTKAIRNAAIAYSGHDSRRLTIGNRSFSHILAPRDGWPRYHPLTAVVVAPSATEADALATALTTLDIHRSLDWLNSHGQYAALLIDDKGHQFASDNWHQSYQPEQQQAEPLATIEFRLPKLRVSNYRKPYVALWIENPQRQPVKTLMLLGDSERWMSENRHWWRTQGRQSPELLLQGFARATRRAGEYTVQWDGRDDYGKGLQAGNYRLVIEAAREHGGHERLALDFKLGQSGKTWSVAGQSEIEQLGITLRESVAAMTQ</sequence>
<keyword evidence="8" id="KW-0274">FAD</keyword>
<comment type="caution">
    <text evidence="12">The sequence shown here is derived from an EMBL/GenBank/DDBJ whole genome shotgun (WGS) entry which is preliminary data.</text>
</comment>
<evidence type="ECO:0000256" key="1">
    <source>
        <dbReference type="ARBA" id="ARBA00001946"/>
    </source>
</evidence>
<evidence type="ECO:0000256" key="4">
    <source>
        <dbReference type="ARBA" id="ARBA00016337"/>
    </source>
</evidence>
<dbReference type="InterPro" id="IPR024932">
    <property type="entry name" value="ApbE"/>
</dbReference>
<dbReference type="EMBL" id="BAABLX010000026">
    <property type="protein sequence ID" value="GAA4946814.1"/>
    <property type="molecule type" value="Genomic_DNA"/>
</dbReference>
<evidence type="ECO:0000256" key="3">
    <source>
        <dbReference type="ARBA" id="ARBA00011955"/>
    </source>
</evidence>